<reference evidence="2 3" key="1">
    <citation type="submission" date="2018-12" db="EMBL/GenBank/DDBJ databases">
        <authorList>
            <person name="Criscuolo A."/>
        </authorList>
    </citation>
    <scope>NUCLEOTIDE SEQUENCE [LARGE SCALE GENOMIC DNA]</scope>
    <source>
        <strain evidence="2">ACIP1116281</strain>
    </source>
</reference>
<accession>A0A3S4GIJ2</accession>
<dbReference type="EMBL" id="UZWD01000015">
    <property type="protein sequence ID" value="VDS03870.1"/>
    <property type="molecule type" value="Genomic_DNA"/>
</dbReference>
<feature type="transmembrane region" description="Helical" evidence="1">
    <location>
        <begin position="118"/>
        <end position="137"/>
    </location>
</feature>
<feature type="transmembrane region" description="Helical" evidence="1">
    <location>
        <begin position="77"/>
        <end position="97"/>
    </location>
</feature>
<feature type="transmembrane region" description="Helical" evidence="1">
    <location>
        <begin position="174"/>
        <end position="190"/>
    </location>
</feature>
<evidence type="ECO:0000313" key="2">
    <source>
        <dbReference type="EMBL" id="VDS03870.1"/>
    </source>
</evidence>
<feature type="transmembrane region" description="Helical" evidence="1">
    <location>
        <begin position="149"/>
        <end position="167"/>
    </location>
</feature>
<keyword evidence="1" id="KW-1133">Transmembrane helix</keyword>
<gene>
    <name evidence="2" type="ORF">DEVEQU_00999</name>
</gene>
<dbReference type="RefSeq" id="WP_126149464.1">
    <property type="nucleotide sequence ID" value="NZ_JBHTMH010000001.1"/>
</dbReference>
<sequence>MEPVADLSLYVRLISGMILGLAVGKLLSGLAKFVQHPQEYRMNIVHALWIFFLFGAISVFWWEEAQTFGKVQWSYPLYLYQILYCSSYLFMTAVLLPDEIKSNDGAENHYEYFVARRYWFYGALLISHSLDMANLVIKEGFAELPMTPMFFGINGLIFVLLALGITVPKRWAQISVAAIFALLTIFSMVLE</sequence>
<protein>
    <submittedName>
        <fullName evidence="2">Uncharacterized protein</fullName>
    </submittedName>
</protein>
<organism evidence="2 3">
    <name type="scientific">Devosia equisanguinis</name>
    <dbReference type="NCBI Taxonomy" id="2490941"/>
    <lineage>
        <taxon>Bacteria</taxon>
        <taxon>Pseudomonadati</taxon>
        <taxon>Pseudomonadota</taxon>
        <taxon>Alphaproteobacteria</taxon>
        <taxon>Hyphomicrobiales</taxon>
        <taxon>Devosiaceae</taxon>
        <taxon>Devosia</taxon>
    </lineage>
</organism>
<feature type="transmembrane region" description="Helical" evidence="1">
    <location>
        <begin position="12"/>
        <end position="31"/>
    </location>
</feature>
<evidence type="ECO:0000256" key="1">
    <source>
        <dbReference type="SAM" id="Phobius"/>
    </source>
</evidence>
<name>A0A3S4GIJ2_9HYPH</name>
<keyword evidence="3" id="KW-1185">Reference proteome</keyword>
<feature type="transmembrane region" description="Helical" evidence="1">
    <location>
        <begin position="43"/>
        <end position="62"/>
    </location>
</feature>
<dbReference type="Proteomes" id="UP000268844">
    <property type="component" value="Unassembled WGS sequence"/>
</dbReference>
<dbReference type="AlphaFoldDB" id="A0A3S4GIJ2"/>
<proteinExistence type="predicted"/>
<keyword evidence="1" id="KW-0472">Membrane</keyword>
<keyword evidence="1" id="KW-0812">Transmembrane</keyword>
<evidence type="ECO:0000313" key="3">
    <source>
        <dbReference type="Proteomes" id="UP000268844"/>
    </source>
</evidence>
<dbReference type="OrthoDB" id="9803673at2"/>